<dbReference type="AlphaFoldDB" id="A0A8S1NZQ6"/>
<evidence type="ECO:0000313" key="2">
    <source>
        <dbReference type="Proteomes" id="UP000688137"/>
    </source>
</evidence>
<comment type="caution">
    <text evidence="1">The sequence shown here is derived from an EMBL/GenBank/DDBJ whole genome shotgun (WGS) entry which is preliminary data.</text>
</comment>
<reference evidence="1" key="1">
    <citation type="submission" date="2021-01" db="EMBL/GenBank/DDBJ databases">
        <authorList>
            <consortium name="Genoscope - CEA"/>
            <person name="William W."/>
        </authorList>
    </citation>
    <scope>NUCLEOTIDE SEQUENCE</scope>
</reference>
<organism evidence="1 2">
    <name type="scientific">Paramecium primaurelia</name>
    <dbReference type="NCBI Taxonomy" id="5886"/>
    <lineage>
        <taxon>Eukaryota</taxon>
        <taxon>Sar</taxon>
        <taxon>Alveolata</taxon>
        <taxon>Ciliophora</taxon>
        <taxon>Intramacronucleata</taxon>
        <taxon>Oligohymenophorea</taxon>
        <taxon>Peniculida</taxon>
        <taxon>Parameciidae</taxon>
        <taxon>Paramecium</taxon>
    </lineage>
</organism>
<keyword evidence="2" id="KW-1185">Reference proteome</keyword>
<protein>
    <submittedName>
        <fullName evidence="1">Uncharacterized protein</fullName>
    </submittedName>
</protein>
<dbReference type="Proteomes" id="UP000688137">
    <property type="component" value="Unassembled WGS sequence"/>
</dbReference>
<proteinExistence type="predicted"/>
<name>A0A8S1NZQ6_PARPR</name>
<gene>
    <name evidence="1" type="ORF">PPRIM_AZ9-3.1.T0980115</name>
</gene>
<sequence>MNQALKYVPKIKFIGSRANLVPHQHSTQTAKYVHKVVDYQRRKMTQEEIDIINQGGFSDMSWKKVKPINI</sequence>
<evidence type="ECO:0000313" key="1">
    <source>
        <dbReference type="EMBL" id="CAD8095323.1"/>
    </source>
</evidence>
<dbReference type="OMA" id="HSTQTAK"/>
<accession>A0A8S1NZQ6</accession>
<dbReference type="EMBL" id="CAJJDM010000101">
    <property type="protein sequence ID" value="CAD8095323.1"/>
    <property type="molecule type" value="Genomic_DNA"/>
</dbReference>